<sequence>MSQTDTESDLTPPPHLYTVHDSIPYGVATRIRTHDAVPDDVIAEGAAAYRRYAETPNEEIVAAHPDGFATAVHLGSMTMTTVSLDVVPDDVLTAVADDIDVESYSLLVFGRPSQTPNHSIQEYT</sequence>
<dbReference type="Proteomes" id="UP000546257">
    <property type="component" value="Unassembled WGS sequence"/>
</dbReference>
<accession>A0A7J9SD96</accession>
<evidence type="ECO:0000313" key="2">
    <source>
        <dbReference type="EMBL" id="MBB6644880.1"/>
    </source>
</evidence>
<protein>
    <recommendedName>
        <fullName evidence="1">DUF8165 domain-containing protein</fullName>
    </recommendedName>
</protein>
<keyword evidence="3" id="KW-1185">Reference proteome</keyword>
<dbReference type="AlphaFoldDB" id="A0A7J9SD96"/>
<dbReference type="InterPro" id="IPR058472">
    <property type="entry name" value="DUF8165"/>
</dbReference>
<comment type="caution">
    <text evidence="2">The sequence shown here is derived from an EMBL/GenBank/DDBJ whole genome shotgun (WGS) entry which is preliminary data.</text>
</comment>
<evidence type="ECO:0000313" key="3">
    <source>
        <dbReference type="Proteomes" id="UP000546257"/>
    </source>
</evidence>
<organism evidence="2 3">
    <name type="scientific">Halobellus ruber</name>
    <dbReference type="NCBI Taxonomy" id="2761102"/>
    <lineage>
        <taxon>Archaea</taxon>
        <taxon>Methanobacteriati</taxon>
        <taxon>Methanobacteriota</taxon>
        <taxon>Stenosarchaea group</taxon>
        <taxon>Halobacteria</taxon>
        <taxon>Halobacteriales</taxon>
        <taxon>Haloferacaceae</taxon>
        <taxon>Halobellus</taxon>
    </lineage>
</organism>
<name>A0A7J9SD96_9EURY</name>
<gene>
    <name evidence="2" type="ORF">H5V44_00930</name>
</gene>
<dbReference type="Pfam" id="PF26489">
    <property type="entry name" value="DUF8165"/>
    <property type="match status" value="1"/>
</dbReference>
<proteinExistence type="predicted"/>
<feature type="domain" description="DUF8165" evidence="1">
    <location>
        <begin position="15"/>
        <end position="124"/>
    </location>
</feature>
<dbReference type="RefSeq" id="WP_185191265.1">
    <property type="nucleotide sequence ID" value="NZ_JACKXD010000001.1"/>
</dbReference>
<dbReference type="EMBL" id="JACKXD010000001">
    <property type="protein sequence ID" value="MBB6644880.1"/>
    <property type="molecule type" value="Genomic_DNA"/>
</dbReference>
<reference evidence="2 3" key="1">
    <citation type="submission" date="2020-08" db="EMBL/GenBank/DDBJ databases">
        <authorList>
            <person name="Seo M.-J."/>
        </authorList>
    </citation>
    <scope>NUCLEOTIDE SEQUENCE [LARGE SCALE GENOMIC DNA]</scope>
    <source>
        <strain evidence="2 3">MBLA0160</strain>
    </source>
</reference>
<evidence type="ECO:0000259" key="1">
    <source>
        <dbReference type="Pfam" id="PF26489"/>
    </source>
</evidence>